<evidence type="ECO:0000256" key="2">
    <source>
        <dbReference type="SAM" id="Coils"/>
    </source>
</evidence>
<keyword evidence="2" id="KW-0175">Coiled coil</keyword>
<feature type="region of interest" description="Disordered" evidence="3">
    <location>
        <begin position="1"/>
        <end position="25"/>
    </location>
</feature>
<organism evidence="6 7">
    <name type="scientific">Lujinxingia litoralis</name>
    <dbReference type="NCBI Taxonomy" id="2211119"/>
    <lineage>
        <taxon>Bacteria</taxon>
        <taxon>Deltaproteobacteria</taxon>
        <taxon>Bradymonadales</taxon>
        <taxon>Lujinxingiaceae</taxon>
        <taxon>Lujinxingia</taxon>
    </lineage>
</organism>
<evidence type="ECO:0000259" key="5">
    <source>
        <dbReference type="PROSITE" id="PS51832"/>
    </source>
</evidence>
<feature type="compositionally biased region" description="Basic and acidic residues" evidence="3">
    <location>
        <begin position="1"/>
        <end position="17"/>
    </location>
</feature>
<dbReference type="SMART" id="SM00448">
    <property type="entry name" value="REC"/>
    <property type="match status" value="1"/>
</dbReference>
<feature type="modified residue" description="4-aspartylphosphate" evidence="1">
    <location>
        <position position="106"/>
    </location>
</feature>
<accession>A0A328C8M4</accession>
<reference evidence="6 7" key="1">
    <citation type="submission" date="2018-05" db="EMBL/GenBank/DDBJ databases">
        <title>Lujinxingia marina gen. nov. sp. nov., a new facultative anaerobic member of the class Deltaproteobacteria, and proposal of Lujinxingaceae fam. nov.</title>
        <authorList>
            <person name="Li C.-M."/>
        </authorList>
    </citation>
    <scope>NUCLEOTIDE SEQUENCE [LARGE SCALE GENOMIC DNA]</scope>
    <source>
        <strain evidence="6 7">B210</strain>
    </source>
</reference>
<proteinExistence type="predicted"/>
<feature type="coiled-coil region" evidence="2">
    <location>
        <begin position="181"/>
        <end position="226"/>
    </location>
</feature>
<dbReference type="SUPFAM" id="SSF109604">
    <property type="entry name" value="HD-domain/PDEase-like"/>
    <property type="match status" value="1"/>
</dbReference>
<dbReference type="InterPro" id="IPR052020">
    <property type="entry name" value="Cyclic_di-GMP/3'3'-cGAMP_PDE"/>
</dbReference>
<dbReference type="PANTHER" id="PTHR45228:SF8">
    <property type="entry name" value="TWO-COMPONENT RESPONSE REGULATOR-RELATED"/>
    <property type="match status" value="1"/>
</dbReference>
<dbReference type="AlphaFoldDB" id="A0A328C8M4"/>
<dbReference type="Pfam" id="PF00072">
    <property type="entry name" value="Response_reg"/>
    <property type="match status" value="1"/>
</dbReference>
<gene>
    <name evidence="6" type="ORF">DL240_15090</name>
</gene>
<dbReference type="Gene3D" id="1.10.3210.10">
    <property type="entry name" value="Hypothetical protein af1432"/>
    <property type="match status" value="1"/>
</dbReference>
<dbReference type="InterPro" id="IPR001789">
    <property type="entry name" value="Sig_transdc_resp-reg_receiver"/>
</dbReference>
<dbReference type="InterPro" id="IPR011006">
    <property type="entry name" value="CheY-like_superfamily"/>
</dbReference>
<evidence type="ECO:0000256" key="3">
    <source>
        <dbReference type="SAM" id="MobiDB-lite"/>
    </source>
</evidence>
<feature type="domain" description="Response regulatory" evidence="4">
    <location>
        <begin position="57"/>
        <end position="172"/>
    </location>
</feature>
<feature type="domain" description="HD-GYP" evidence="5">
    <location>
        <begin position="234"/>
        <end position="442"/>
    </location>
</feature>
<dbReference type="CDD" id="cd00077">
    <property type="entry name" value="HDc"/>
    <property type="match status" value="1"/>
</dbReference>
<dbReference type="PROSITE" id="PS51832">
    <property type="entry name" value="HD_GYP"/>
    <property type="match status" value="1"/>
</dbReference>
<dbReference type="GO" id="GO:0000160">
    <property type="term" value="P:phosphorelay signal transduction system"/>
    <property type="evidence" value="ECO:0007669"/>
    <property type="project" value="InterPro"/>
</dbReference>
<evidence type="ECO:0000313" key="7">
    <source>
        <dbReference type="Proteomes" id="UP000249169"/>
    </source>
</evidence>
<dbReference type="Gene3D" id="3.40.50.2300">
    <property type="match status" value="1"/>
</dbReference>
<dbReference type="SUPFAM" id="SSF52172">
    <property type="entry name" value="CheY-like"/>
    <property type="match status" value="1"/>
</dbReference>
<keyword evidence="1" id="KW-0597">Phosphoprotein</keyword>
<evidence type="ECO:0000259" key="4">
    <source>
        <dbReference type="PROSITE" id="PS50110"/>
    </source>
</evidence>
<dbReference type="Pfam" id="PF13487">
    <property type="entry name" value="HD_5"/>
    <property type="match status" value="1"/>
</dbReference>
<dbReference type="PROSITE" id="PS50110">
    <property type="entry name" value="RESPONSE_REGULATORY"/>
    <property type="match status" value="1"/>
</dbReference>
<dbReference type="Proteomes" id="UP000249169">
    <property type="component" value="Unassembled WGS sequence"/>
</dbReference>
<protein>
    <recommendedName>
        <fullName evidence="8">Two-component system response regulator</fullName>
    </recommendedName>
</protein>
<evidence type="ECO:0000256" key="1">
    <source>
        <dbReference type="PROSITE-ProRule" id="PRU00169"/>
    </source>
</evidence>
<evidence type="ECO:0000313" key="6">
    <source>
        <dbReference type="EMBL" id="RAL20993.1"/>
    </source>
</evidence>
<dbReference type="InterPro" id="IPR003607">
    <property type="entry name" value="HD/PDEase_dom"/>
</dbReference>
<dbReference type="PANTHER" id="PTHR45228">
    <property type="entry name" value="CYCLIC DI-GMP PHOSPHODIESTERASE TM_0186-RELATED"/>
    <property type="match status" value="1"/>
</dbReference>
<dbReference type="EMBL" id="QHKO01000007">
    <property type="protein sequence ID" value="RAL20993.1"/>
    <property type="molecule type" value="Genomic_DNA"/>
</dbReference>
<keyword evidence="7" id="KW-1185">Reference proteome</keyword>
<name>A0A328C8M4_9DELT</name>
<dbReference type="CDD" id="cd17569">
    <property type="entry name" value="REC_HupR-like"/>
    <property type="match status" value="1"/>
</dbReference>
<sequence>MTDRGRGLRGESHDVQRENQGMTRPMKRTPVSIRGAHFEADDSAGPHADTEGLEPYKVLIVDDETHILKAVQRLFLGQGYEVLSAPSGADAVELFREHQIAVIISDQRMPGLSGAALLNYVRKKSPHTVRIMLTGNNDVATAIEAINQGEVFRFITKPWDHDEFLKIVGLAIEHHELLISRVRYQEHIREQNERLSVLNTELSELNEELEARVEARTQEVVARQREIERLYCELQGSFDATIKALVSIMELGEVHVIEHCQRTAERVRMFGERLGLDTDEIQEVERATLLHWIGLINAPPRVFELPVEELDEEAKASWEFHTVLGQQAIQHVPALRQAGRMILHYLNRYDAPEFQPGRIDPSSGDVYQESFVRGCRILGICSAFERVRTGLRGNNRLEVAGAVERGLQLLQKGAGTRYDPELVRQFREMVAQEMATARTREIVVSFENLRPGMVLARPLETAQGIPVAPRDMIITDELIARLGRFQDSNGLNEIRVWG</sequence>
<dbReference type="InterPro" id="IPR037522">
    <property type="entry name" value="HD_GYP_dom"/>
</dbReference>
<evidence type="ECO:0008006" key="8">
    <source>
        <dbReference type="Google" id="ProtNLM"/>
    </source>
</evidence>
<comment type="caution">
    <text evidence="6">The sequence shown here is derived from an EMBL/GenBank/DDBJ whole genome shotgun (WGS) entry which is preliminary data.</text>
</comment>